<dbReference type="GO" id="GO:0015079">
    <property type="term" value="F:potassium ion transmembrane transporter activity"/>
    <property type="evidence" value="ECO:0007669"/>
    <property type="project" value="InterPro"/>
</dbReference>
<gene>
    <name evidence="12" type="ORF">KIK155_LOCUS17009</name>
</gene>
<evidence type="ECO:0000256" key="4">
    <source>
        <dbReference type="ARBA" id="ARBA00022692"/>
    </source>
</evidence>
<dbReference type="PANTHER" id="PTHR30540">
    <property type="entry name" value="OSMOTIC STRESS POTASSIUM TRANSPORTER"/>
    <property type="match status" value="1"/>
</dbReference>
<accession>A0A818IHA7</accession>
<evidence type="ECO:0000313" key="13">
    <source>
        <dbReference type="Proteomes" id="UP000663865"/>
    </source>
</evidence>
<protein>
    <submittedName>
        <fullName evidence="12">Uncharacterized protein</fullName>
    </submittedName>
</protein>
<organism evidence="12 13">
    <name type="scientific">Rotaria socialis</name>
    <dbReference type="NCBI Taxonomy" id="392032"/>
    <lineage>
        <taxon>Eukaryota</taxon>
        <taxon>Metazoa</taxon>
        <taxon>Spiralia</taxon>
        <taxon>Gnathifera</taxon>
        <taxon>Rotifera</taxon>
        <taxon>Eurotatoria</taxon>
        <taxon>Bdelloidea</taxon>
        <taxon>Philodinida</taxon>
        <taxon>Philodinidae</taxon>
        <taxon>Rotaria</taxon>
    </lineage>
</organism>
<dbReference type="Proteomes" id="UP000663865">
    <property type="component" value="Unassembled WGS sequence"/>
</dbReference>
<keyword evidence="7" id="KW-0406">Ion transport</keyword>
<evidence type="ECO:0000313" key="12">
    <source>
        <dbReference type="EMBL" id="CAF3522616.1"/>
    </source>
</evidence>
<evidence type="ECO:0000259" key="10">
    <source>
        <dbReference type="Pfam" id="PF02705"/>
    </source>
</evidence>
<feature type="domain" description="K+ potassium transporter C-terminal" evidence="11">
    <location>
        <begin position="185"/>
        <end position="336"/>
    </location>
</feature>
<dbReference type="InterPro" id="IPR003855">
    <property type="entry name" value="K+_transporter"/>
</dbReference>
<evidence type="ECO:0000256" key="7">
    <source>
        <dbReference type="ARBA" id="ARBA00023065"/>
    </source>
</evidence>
<keyword evidence="4 9" id="KW-0812">Transmembrane</keyword>
<name>A0A818IHA7_9BILA</name>
<feature type="transmembrane region" description="Helical" evidence="9">
    <location>
        <begin position="20"/>
        <end position="37"/>
    </location>
</feature>
<keyword evidence="5" id="KW-0630">Potassium</keyword>
<dbReference type="AlphaFoldDB" id="A0A818IHA7"/>
<evidence type="ECO:0000256" key="1">
    <source>
        <dbReference type="ARBA" id="ARBA00004141"/>
    </source>
</evidence>
<feature type="transmembrane region" description="Helical" evidence="9">
    <location>
        <begin position="49"/>
        <end position="68"/>
    </location>
</feature>
<comment type="caution">
    <text evidence="12">The sequence shown here is derived from an EMBL/GenBank/DDBJ whole genome shotgun (WGS) entry which is preliminary data.</text>
</comment>
<evidence type="ECO:0000256" key="8">
    <source>
        <dbReference type="ARBA" id="ARBA00023136"/>
    </source>
</evidence>
<evidence type="ECO:0000256" key="6">
    <source>
        <dbReference type="ARBA" id="ARBA00022989"/>
    </source>
</evidence>
<dbReference type="InterPro" id="IPR053951">
    <property type="entry name" value="K_trans_N"/>
</dbReference>
<evidence type="ECO:0000256" key="2">
    <source>
        <dbReference type="ARBA" id="ARBA00022448"/>
    </source>
</evidence>
<keyword evidence="2" id="KW-0813">Transport</keyword>
<evidence type="ECO:0000256" key="9">
    <source>
        <dbReference type="SAM" id="Phobius"/>
    </source>
</evidence>
<keyword evidence="3" id="KW-0633">Potassium transport</keyword>
<dbReference type="InterPro" id="IPR053952">
    <property type="entry name" value="K_trans_C"/>
</dbReference>
<evidence type="ECO:0000256" key="5">
    <source>
        <dbReference type="ARBA" id="ARBA00022958"/>
    </source>
</evidence>
<reference evidence="12" key="1">
    <citation type="submission" date="2021-02" db="EMBL/GenBank/DDBJ databases">
        <authorList>
            <person name="Nowell W R."/>
        </authorList>
    </citation>
    <scope>NUCLEOTIDE SEQUENCE</scope>
</reference>
<dbReference type="Pfam" id="PF02705">
    <property type="entry name" value="K_trans"/>
    <property type="match status" value="1"/>
</dbReference>
<dbReference type="PANTHER" id="PTHR30540:SF83">
    <property type="entry name" value="K+ POTASSIUM TRANSPORTER"/>
    <property type="match status" value="1"/>
</dbReference>
<dbReference type="GO" id="GO:0016020">
    <property type="term" value="C:membrane"/>
    <property type="evidence" value="ECO:0007669"/>
    <property type="project" value="UniProtKB-SubCell"/>
</dbReference>
<evidence type="ECO:0000256" key="3">
    <source>
        <dbReference type="ARBA" id="ARBA00022538"/>
    </source>
</evidence>
<sequence length="341" mass="38757">MVITTILYMFVLHYVWRKRWYFILPFGIFLIIDLYTFSSNALKVPSGGWVAILIGPGFFILGFCWFFGQLRLRRFLKNHAATTGLKMLPARLGLLVQNSRQNSRVSLSDIPILFTANRSEPDNISCSDSDSNVDFDTHDSGTLPRVRSFVQLVESVKIAPSSVTSFNVELSNSNTNDVISAVVTPGVACFLTISKKHTPHVFESFLSHMHSVPQVIIFLKIEHTKRAIINNNQRLTVKVYGDNIYHVTALYGYTEYRIKPFEILLLARAQHNVPIPDNEFQVTVFVSNETIKILTIGWRSWIRRWPLYIYSVLKSLYPGAAVNIELNPENTISIGILADLD</sequence>
<dbReference type="EMBL" id="CAJNYV010003012">
    <property type="protein sequence ID" value="CAF3522616.1"/>
    <property type="molecule type" value="Genomic_DNA"/>
</dbReference>
<keyword evidence="8 9" id="KW-0472">Membrane</keyword>
<proteinExistence type="predicted"/>
<comment type="subcellular location">
    <subcellularLocation>
        <location evidence="1">Membrane</location>
        <topology evidence="1">Multi-pass membrane protein</topology>
    </subcellularLocation>
</comment>
<evidence type="ECO:0000259" key="11">
    <source>
        <dbReference type="Pfam" id="PF22776"/>
    </source>
</evidence>
<dbReference type="Pfam" id="PF22776">
    <property type="entry name" value="K_trans_C"/>
    <property type="match status" value="1"/>
</dbReference>
<keyword evidence="6 9" id="KW-1133">Transmembrane helix</keyword>
<feature type="domain" description="K+ potassium transporter integral membrane" evidence="10">
    <location>
        <begin position="1"/>
        <end position="81"/>
    </location>
</feature>